<feature type="transmembrane region" description="Helical" evidence="6">
    <location>
        <begin position="869"/>
        <end position="892"/>
    </location>
</feature>
<feature type="transmembrane region" description="Helical" evidence="6">
    <location>
        <begin position="674"/>
        <end position="696"/>
    </location>
</feature>
<sequence>MKSEFSSSRRYSRLLLLASSDDGAVQKNLRTAKSSFIHHELPVDSSVDTFLNDPIPSSQSCYNMSTRFGQTNVRYINGTGGVTEPVENPSSNVVNGASPTGNVLSSSVPYHNHRGHRRGHSYGGPISQPSAYHHVQLEARPSHPNAHHGALPQHGLHKGHRRALSGCLPMVGMGAVAWSSLRELETTLPHQPFPALRGLSPEESRPSSPEITILDGKASLKITTVVPTRADKDTLDDMECGIGPCHLPKCFQSLANIKFFVSVLALLVTLQQAVASGYVNSVITTIETRFEIPSRFMGIVASAYEMGNVITVLFVSYLGAKRHIPRWIATGVLVMVLGCIMFTLPHFLASDQNQGIGKQHSYITERLTASSSIVQSTPNDASNKENLSLHAMLKGGRNSVCKTANPQSSKFTGSHQQQASNYSSQDWRSDSHVTKEEIPLGRSMLSSGCSVEFTEEDGKKVTKTTQESYAQPFIFFMIAQLLLGCGGSPLFTLGITYVDDHVPTESSSVYIGIVYAMAAFGPVLGFLTGAWLLSIPDISTEMNPDAQFIGIWWGGFLIVGILLFVVCLPFFTFPRLMPRSKSDVAEISSKENGYVIDESTVEGSSITQLSQTENSSGYGQSLRDIPRSILRLITNPTYVVTCLGGCMELNIVSGFVVFLPKYLETQFSLGKSDASLYTGGIAIPGACLGIFAGGFIMKKMQLKPSGAAKFVVATNLLCLIGYGLFFFLGCENPKLAGATVPYPGALDPTDIKPLDVNLTSECNAGCACDSSLDAQFVCHKDTGTTFFSPCHAGCSVNFTHCTCAGNEEVTRGKCAGNQCHTLEAFMVILFFMTGTVAVTQMPLLMIVMRSVAAEERSFALGMQFVIFRLFGYIPSPIIFGNVIDSACLLWSVKKCSTLLPAVRGRCLLYDVQDFRYKYVGVLSGLKLLALALFLYDFFQLRNKEKKEEKESLAAAVALQAENLKLKSNSVISLDKLFEEVETGSATTATNAATT</sequence>
<feature type="transmembrane region" description="Helical" evidence="6">
    <location>
        <begin position="509"/>
        <end position="531"/>
    </location>
</feature>
<comment type="caution">
    <text evidence="6">Lacks conserved residue(s) required for the propagation of feature annotation.</text>
</comment>
<evidence type="ECO:0000313" key="9">
    <source>
        <dbReference type="EMBL" id="CAG7786566.1"/>
    </source>
</evidence>
<comment type="subcellular location">
    <subcellularLocation>
        <location evidence="1 6">Cell membrane</location>
        <topology evidence="1 6">Multi-pass membrane protein</topology>
    </subcellularLocation>
</comment>
<dbReference type="InterPro" id="IPR004156">
    <property type="entry name" value="OATP"/>
</dbReference>
<dbReference type="Pfam" id="PF03137">
    <property type="entry name" value="OATP"/>
    <property type="match status" value="1"/>
</dbReference>
<feature type="transmembrane region" description="Helical" evidence="6">
    <location>
        <begin position="918"/>
        <end position="938"/>
    </location>
</feature>
<dbReference type="AlphaFoldDB" id="A0A8J2P3J1"/>
<feature type="transmembrane region" description="Helical" evidence="6">
    <location>
        <begin position="708"/>
        <end position="728"/>
    </location>
</feature>
<evidence type="ECO:0000256" key="7">
    <source>
        <dbReference type="SAM" id="MobiDB-lite"/>
    </source>
</evidence>
<feature type="transmembrane region" description="Helical" evidence="6">
    <location>
        <begin position="824"/>
        <end position="848"/>
    </location>
</feature>
<dbReference type="InterPro" id="IPR002350">
    <property type="entry name" value="Kazal_dom"/>
</dbReference>
<evidence type="ECO:0000256" key="6">
    <source>
        <dbReference type="RuleBase" id="RU362056"/>
    </source>
</evidence>
<dbReference type="PROSITE" id="PS51465">
    <property type="entry name" value="KAZAL_2"/>
    <property type="match status" value="1"/>
</dbReference>
<dbReference type="EMBL" id="CAJVCH010320527">
    <property type="protein sequence ID" value="CAG7786566.1"/>
    <property type="molecule type" value="Genomic_DNA"/>
</dbReference>
<dbReference type="OrthoDB" id="5062115at2759"/>
<comment type="caution">
    <text evidence="9">The sequence shown here is derived from an EMBL/GenBank/DDBJ whole genome shotgun (WGS) entry which is preliminary data.</text>
</comment>
<evidence type="ECO:0000259" key="8">
    <source>
        <dbReference type="PROSITE" id="PS51465"/>
    </source>
</evidence>
<keyword evidence="3 6" id="KW-0812">Transmembrane</keyword>
<feature type="transmembrane region" description="Helical" evidence="6">
    <location>
        <begin position="299"/>
        <end position="320"/>
    </location>
</feature>
<evidence type="ECO:0000256" key="2">
    <source>
        <dbReference type="ARBA" id="ARBA00022475"/>
    </source>
</evidence>
<evidence type="ECO:0000313" key="10">
    <source>
        <dbReference type="Proteomes" id="UP000708208"/>
    </source>
</evidence>
<comment type="similarity">
    <text evidence="6">Belongs to the organo anion transporter (TC 2.A.60) family.</text>
</comment>
<dbReference type="GO" id="GO:0043252">
    <property type="term" value="P:sodium-independent organic anion transport"/>
    <property type="evidence" value="ECO:0007669"/>
    <property type="project" value="TreeGrafter"/>
</dbReference>
<evidence type="ECO:0000256" key="4">
    <source>
        <dbReference type="ARBA" id="ARBA00022989"/>
    </source>
</evidence>
<feature type="transmembrane region" description="Helical" evidence="6">
    <location>
        <begin position="637"/>
        <end position="659"/>
    </location>
</feature>
<dbReference type="GO" id="GO:0016323">
    <property type="term" value="C:basolateral plasma membrane"/>
    <property type="evidence" value="ECO:0007669"/>
    <property type="project" value="TreeGrafter"/>
</dbReference>
<protein>
    <recommendedName>
        <fullName evidence="6">Solute carrier organic anion transporter family member</fullName>
    </recommendedName>
</protein>
<dbReference type="NCBIfam" id="TIGR00805">
    <property type="entry name" value="oat"/>
    <property type="match status" value="1"/>
</dbReference>
<keyword evidence="4 6" id="KW-1133">Transmembrane helix</keyword>
<gene>
    <name evidence="9" type="ORF">AFUS01_LOCUS25130</name>
</gene>
<proteinExistence type="inferred from homology"/>
<feature type="region of interest" description="Disordered" evidence="7">
    <location>
        <begin position="406"/>
        <end position="430"/>
    </location>
</feature>
<dbReference type="GO" id="GO:0006811">
    <property type="term" value="P:monoatomic ion transport"/>
    <property type="evidence" value="ECO:0007669"/>
    <property type="project" value="UniProtKB-KW"/>
</dbReference>
<keyword evidence="10" id="KW-1185">Reference proteome</keyword>
<evidence type="ECO:0000256" key="5">
    <source>
        <dbReference type="ARBA" id="ARBA00023136"/>
    </source>
</evidence>
<keyword evidence="5 6" id="KW-0472">Membrane</keyword>
<dbReference type="PANTHER" id="PTHR11388">
    <property type="entry name" value="ORGANIC ANION TRANSPORTER"/>
    <property type="match status" value="1"/>
</dbReference>
<feature type="transmembrane region" description="Helical" evidence="6">
    <location>
        <begin position="327"/>
        <end position="348"/>
    </location>
</feature>
<feature type="compositionally biased region" description="Polar residues" evidence="7">
    <location>
        <begin position="406"/>
        <end position="426"/>
    </location>
</feature>
<feature type="domain" description="Kazal-like" evidence="8">
    <location>
        <begin position="756"/>
        <end position="816"/>
    </location>
</feature>
<dbReference type="PANTHER" id="PTHR11388:SF142">
    <property type="entry name" value="SOLUTE CARRIER ORGANIC ANION TRANSPORTER FAMILY MEMBER 5A1"/>
    <property type="match status" value="1"/>
</dbReference>
<feature type="transmembrane region" description="Helical" evidence="6">
    <location>
        <begin position="473"/>
        <end position="497"/>
    </location>
</feature>
<keyword evidence="6" id="KW-0406">Ion transport</keyword>
<organism evidence="9 10">
    <name type="scientific">Allacma fusca</name>
    <dbReference type="NCBI Taxonomy" id="39272"/>
    <lineage>
        <taxon>Eukaryota</taxon>
        <taxon>Metazoa</taxon>
        <taxon>Ecdysozoa</taxon>
        <taxon>Arthropoda</taxon>
        <taxon>Hexapoda</taxon>
        <taxon>Collembola</taxon>
        <taxon>Symphypleona</taxon>
        <taxon>Sminthuridae</taxon>
        <taxon>Allacma</taxon>
    </lineage>
</organism>
<feature type="transmembrane region" description="Helical" evidence="6">
    <location>
        <begin position="551"/>
        <end position="571"/>
    </location>
</feature>
<evidence type="ECO:0000256" key="1">
    <source>
        <dbReference type="ARBA" id="ARBA00004651"/>
    </source>
</evidence>
<dbReference type="GO" id="GO:0015347">
    <property type="term" value="F:sodium-independent organic anion transmembrane transporter activity"/>
    <property type="evidence" value="ECO:0007669"/>
    <property type="project" value="TreeGrafter"/>
</dbReference>
<dbReference type="Proteomes" id="UP000708208">
    <property type="component" value="Unassembled WGS sequence"/>
</dbReference>
<accession>A0A8J2P3J1</accession>
<keyword evidence="6" id="KW-0813">Transport</keyword>
<name>A0A8J2P3J1_9HEXA</name>
<reference evidence="9" key="1">
    <citation type="submission" date="2021-06" db="EMBL/GenBank/DDBJ databases">
        <authorList>
            <person name="Hodson N. C."/>
            <person name="Mongue J. A."/>
            <person name="Jaron S. K."/>
        </authorList>
    </citation>
    <scope>NUCLEOTIDE SEQUENCE</scope>
</reference>
<evidence type="ECO:0000256" key="3">
    <source>
        <dbReference type="ARBA" id="ARBA00022692"/>
    </source>
</evidence>
<keyword evidence="2" id="KW-1003">Cell membrane</keyword>